<evidence type="ECO:0000259" key="2">
    <source>
        <dbReference type="Pfam" id="PF12605"/>
    </source>
</evidence>
<dbReference type="AlphaFoldDB" id="A0A7R9D5R1"/>
<name>A0A7R9D5R1_TIMCR</name>
<reference evidence="3" key="1">
    <citation type="submission" date="2020-11" db="EMBL/GenBank/DDBJ databases">
        <authorList>
            <person name="Tran Van P."/>
        </authorList>
    </citation>
    <scope>NUCLEOTIDE SEQUENCE</scope>
</reference>
<keyword evidence="1" id="KW-0808">Transferase</keyword>
<evidence type="ECO:0000313" key="3">
    <source>
        <dbReference type="EMBL" id="CAD7408644.1"/>
    </source>
</evidence>
<gene>
    <name evidence="3" type="ORF">TCEB3V08_LOCUS9628</name>
</gene>
<sequence>MDPLCPFGVAGSLLFLPVQLQWDRYRPVTRSSCRPIETDTLRLTRFECETPELNNLNTPVTLGVGCSCLQESPVVLCLCSEGQEFFTYEDDGLEEGDTVLILQGGGKGVPAWPDVPKQTNTLGNLTPADRHGSVQVVSSTNGELANDDPTAGHSNTPITAQAEVEIVDETNKTTCFKKKKCNLSCVSSSSLPQMLLLLQAQEEEVWAPEMTSGGAVQPGAGGSHPLEGYVSLQLSGQCPQQP</sequence>
<accession>A0A7R9D5R1</accession>
<dbReference type="EMBL" id="OC320702">
    <property type="protein sequence ID" value="CAD7408644.1"/>
    <property type="molecule type" value="Genomic_DNA"/>
</dbReference>
<protein>
    <recommendedName>
        <fullName evidence="2">Casein kinase 1 gamma C-terminal domain-containing protein</fullName>
    </recommendedName>
</protein>
<dbReference type="Pfam" id="PF12605">
    <property type="entry name" value="CK1gamma_C"/>
    <property type="match status" value="1"/>
</dbReference>
<evidence type="ECO:0000256" key="1">
    <source>
        <dbReference type="ARBA" id="ARBA00022679"/>
    </source>
</evidence>
<dbReference type="GO" id="GO:0004674">
    <property type="term" value="F:protein serine/threonine kinase activity"/>
    <property type="evidence" value="ECO:0007669"/>
    <property type="project" value="InterPro"/>
</dbReference>
<feature type="domain" description="Casein kinase 1 gamma C-terminal" evidence="2">
    <location>
        <begin position="106"/>
        <end position="158"/>
    </location>
</feature>
<organism evidence="3">
    <name type="scientific">Timema cristinae</name>
    <name type="common">Walking stick</name>
    <dbReference type="NCBI Taxonomy" id="61476"/>
    <lineage>
        <taxon>Eukaryota</taxon>
        <taxon>Metazoa</taxon>
        <taxon>Ecdysozoa</taxon>
        <taxon>Arthropoda</taxon>
        <taxon>Hexapoda</taxon>
        <taxon>Insecta</taxon>
        <taxon>Pterygota</taxon>
        <taxon>Neoptera</taxon>
        <taxon>Polyneoptera</taxon>
        <taxon>Phasmatodea</taxon>
        <taxon>Timematodea</taxon>
        <taxon>Timematoidea</taxon>
        <taxon>Timematidae</taxon>
        <taxon>Timema</taxon>
    </lineage>
</organism>
<dbReference type="InterPro" id="IPR022247">
    <property type="entry name" value="Casein_kinase-1_gamma_C"/>
</dbReference>
<proteinExistence type="predicted"/>